<protein>
    <submittedName>
        <fullName evidence="3">AAA_12 domain-containing protein</fullName>
    </submittedName>
</protein>
<dbReference type="Pfam" id="PF13087">
    <property type="entry name" value="AAA_12"/>
    <property type="match status" value="1"/>
</dbReference>
<name>A0A7E4UL46_PANRE</name>
<dbReference type="PANTHER" id="PTHR10887">
    <property type="entry name" value="DNA2/NAM7 HELICASE FAMILY"/>
    <property type="match status" value="1"/>
</dbReference>
<dbReference type="InterPro" id="IPR027417">
    <property type="entry name" value="P-loop_NTPase"/>
</dbReference>
<dbReference type="Gene3D" id="3.40.50.300">
    <property type="entry name" value="P-loop containing nucleotide triphosphate hydrolases"/>
    <property type="match status" value="1"/>
</dbReference>
<dbReference type="SUPFAM" id="SSF52540">
    <property type="entry name" value="P-loop containing nucleoside triphosphate hydrolases"/>
    <property type="match status" value="1"/>
</dbReference>
<accession>A0A7E4UL46</accession>
<dbReference type="AlphaFoldDB" id="A0A7E4UL46"/>
<keyword evidence="2" id="KW-1185">Reference proteome</keyword>
<dbReference type="InterPro" id="IPR045055">
    <property type="entry name" value="DNA2/NAM7-like"/>
</dbReference>
<sequence>MIRLSKNYRSHESIIDAIGAMFDDPIVAAETFNDTLDLTSITSHPSNRVIFQNVLTDDEELDVIYEYLEKCEKLFQYVDIGIITPYKSQAVIIQQHVDERLGIVVNVVDEFHGIERHAIIISCTLDYDKVIGQNKDTEWLNMAISRAKSLVIIVGRASYLEKLPEGRRCV</sequence>
<reference evidence="2" key="1">
    <citation type="journal article" date="2013" name="Genetics">
        <title>The draft genome and transcriptome of Panagrellus redivivus are shaped by the harsh demands of a free-living lifestyle.</title>
        <authorList>
            <person name="Srinivasan J."/>
            <person name="Dillman A.R."/>
            <person name="Macchietto M.G."/>
            <person name="Heikkinen L."/>
            <person name="Lakso M."/>
            <person name="Fracchia K.M."/>
            <person name="Antoshechkin I."/>
            <person name="Mortazavi A."/>
            <person name="Wong G."/>
            <person name="Sternberg P.W."/>
        </authorList>
    </citation>
    <scope>NUCLEOTIDE SEQUENCE [LARGE SCALE GENOMIC DNA]</scope>
    <source>
        <strain evidence="2">MT8872</strain>
    </source>
</reference>
<reference evidence="3" key="2">
    <citation type="submission" date="2020-10" db="UniProtKB">
        <authorList>
            <consortium name="WormBaseParasite"/>
        </authorList>
    </citation>
    <scope>IDENTIFICATION</scope>
</reference>
<dbReference type="Proteomes" id="UP000492821">
    <property type="component" value="Unassembled WGS sequence"/>
</dbReference>
<feature type="domain" description="DNA2/NAM7 helicase-like C-terminal" evidence="1">
    <location>
        <begin position="47"/>
        <end position="157"/>
    </location>
</feature>
<evidence type="ECO:0000313" key="2">
    <source>
        <dbReference type="Proteomes" id="UP000492821"/>
    </source>
</evidence>
<evidence type="ECO:0000313" key="3">
    <source>
        <dbReference type="WBParaSite" id="Pan_g10037.t1"/>
    </source>
</evidence>
<organism evidence="2 3">
    <name type="scientific">Panagrellus redivivus</name>
    <name type="common">Microworm</name>
    <dbReference type="NCBI Taxonomy" id="6233"/>
    <lineage>
        <taxon>Eukaryota</taxon>
        <taxon>Metazoa</taxon>
        <taxon>Ecdysozoa</taxon>
        <taxon>Nematoda</taxon>
        <taxon>Chromadorea</taxon>
        <taxon>Rhabditida</taxon>
        <taxon>Tylenchina</taxon>
        <taxon>Panagrolaimomorpha</taxon>
        <taxon>Panagrolaimoidea</taxon>
        <taxon>Panagrolaimidae</taxon>
        <taxon>Panagrellus</taxon>
    </lineage>
</organism>
<proteinExistence type="predicted"/>
<dbReference type="WBParaSite" id="Pan_g10037.t1">
    <property type="protein sequence ID" value="Pan_g10037.t1"/>
    <property type="gene ID" value="Pan_g10037"/>
</dbReference>
<evidence type="ECO:0000259" key="1">
    <source>
        <dbReference type="Pfam" id="PF13087"/>
    </source>
</evidence>
<dbReference type="InterPro" id="IPR041679">
    <property type="entry name" value="DNA2/NAM7-like_C"/>
</dbReference>
<dbReference type="PANTHER" id="PTHR10887:SF495">
    <property type="entry name" value="HELICASE SENATAXIN ISOFORM X1-RELATED"/>
    <property type="match status" value="1"/>
</dbReference>